<dbReference type="InterPro" id="IPR022689">
    <property type="entry name" value="Iron_dep_repressor"/>
</dbReference>
<dbReference type="GO" id="GO:0046914">
    <property type="term" value="F:transition metal ion binding"/>
    <property type="evidence" value="ECO:0007669"/>
    <property type="project" value="InterPro"/>
</dbReference>
<dbReference type="PANTHER" id="PTHR33238">
    <property type="entry name" value="IRON (METAL) DEPENDENT REPRESSOR, DTXR FAMILY"/>
    <property type="match status" value="1"/>
</dbReference>
<dbReference type="Proteomes" id="UP000728647">
    <property type="component" value="Unassembled WGS sequence"/>
</dbReference>
<dbReference type="OrthoDB" id="266552at2157"/>
<dbReference type="SMART" id="SM00529">
    <property type="entry name" value="HTH_DTXR"/>
    <property type="match status" value="1"/>
</dbReference>
<dbReference type="InterPro" id="IPR036390">
    <property type="entry name" value="WH_DNA-bd_sf"/>
</dbReference>
<dbReference type="Pfam" id="PF01325">
    <property type="entry name" value="Fe_dep_repress"/>
    <property type="match status" value="1"/>
</dbReference>
<name>A0A8J8GKA1_9EURY</name>
<evidence type="ECO:0000313" key="4">
    <source>
        <dbReference type="Proteomes" id="UP000728647"/>
    </source>
</evidence>
<feature type="domain" description="HTH dtxR-type" evidence="2">
    <location>
        <begin position="1"/>
        <end position="64"/>
    </location>
</feature>
<dbReference type="SUPFAM" id="SSF46785">
    <property type="entry name" value="Winged helix' DNA-binding domain"/>
    <property type="match status" value="1"/>
</dbReference>
<proteinExistence type="predicted"/>
<gene>
    <name evidence="3" type="ORF">HT576_07385</name>
</gene>
<dbReference type="GO" id="GO:0003700">
    <property type="term" value="F:DNA-binding transcription factor activity"/>
    <property type="evidence" value="ECO:0007669"/>
    <property type="project" value="InterPro"/>
</dbReference>
<comment type="caution">
    <text evidence="3">The sequence shown here is derived from an EMBL/GenBank/DDBJ whole genome shotgun (WGS) entry which is preliminary data.</text>
</comment>
<sequence>MTDAPQYLLVIYRATQETDGEEPVAPGHVAEELDRSPSTATETLQRLEGQGYLEYEPYEGATLTGRGRETAAELHERYVVLSAFFRDVLELPEPRREAMELVGSVSSVVTDRVAETLLDAEKAAADERPPSVE</sequence>
<dbReference type="PANTHER" id="PTHR33238:SF7">
    <property type="entry name" value="IRON-DEPENDENT TRANSCRIPTIONAL REGULATOR"/>
    <property type="match status" value="1"/>
</dbReference>
<protein>
    <submittedName>
        <fullName evidence="3">Metal-dependent transcriptional regulator</fullName>
    </submittedName>
</protein>
<dbReference type="AlphaFoldDB" id="A0A8J8GKA1"/>
<evidence type="ECO:0000256" key="1">
    <source>
        <dbReference type="SAM" id="MobiDB-lite"/>
    </source>
</evidence>
<accession>A0A8J8GKA1</accession>
<dbReference type="InterPro" id="IPR022687">
    <property type="entry name" value="HTH_DTXR"/>
</dbReference>
<dbReference type="PROSITE" id="PS50944">
    <property type="entry name" value="HTH_DTXR"/>
    <property type="match status" value="1"/>
</dbReference>
<dbReference type="RefSeq" id="WP_174701647.1">
    <property type="nucleotide sequence ID" value="NZ_JABURA010000001.1"/>
</dbReference>
<dbReference type="EMBL" id="JABURA010000001">
    <property type="protein sequence ID" value="NUB90843.1"/>
    <property type="molecule type" value="Genomic_DNA"/>
</dbReference>
<evidence type="ECO:0000259" key="2">
    <source>
        <dbReference type="PROSITE" id="PS50944"/>
    </source>
</evidence>
<dbReference type="Gene3D" id="1.10.10.10">
    <property type="entry name" value="Winged helix-like DNA-binding domain superfamily/Winged helix DNA-binding domain"/>
    <property type="match status" value="1"/>
</dbReference>
<dbReference type="InterPro" id="IPR050536">
    <property type="entry name" value="DtxR_MntR_Metal-Reg"/>
</dbReference>
<reference evidence="3" key="1">
    <citation type="submission" date="2020-06" db="EMBL/GenBank/DDBJ databases">
        <title>Haloterrigena sp. nov., an extremely halophilic archaeon isolated from a saline sediment.</title>
        <authorList>
            <person name="Liu B.-B."/>
        </authorList>
    </citation>
    <scope>NUCLEOTIDE SEQUENCE</scope>
    <source>
        <strain evidence="3">SYSU A121-1</strain>
    </source>
</reference>
<organism evidence="3 4">
    <name type="scientific">Haloterrigena gelatinilytica</name>
    <dbReference type="NCBI Taxonomy" id="2741724"/>
    <lineage>
        <taxon>Archaea</taxon>
        <taxon>Methanobacteriati</taxon>
        <taxon>Methanobacteriota</taxon>
        <taxon>Stenosarchaea group</taxon>
        <taxon>Halobacteria</taxon>
        <taxon>Halobacteriales</taxon>
        <taxon>Natrialbaceae</taxon>
        <taxon>Haloterrigena</taxon>
    </lineage>
</organism>
<evidence type="ECO:0000313" key="3">
    <source>
        <dbReference type="EMBL" id="NUB90843.1"/>
    </source>
</evidence>
<dbReference type="InterPro" id="IPR036388">
    <property type="entry name" value="WH-like_DNA-bd_sf"/>
</dbReference>
<dbReference type="GO" id="GO:0003677">
    <property type="term" value="F:DNA binding"/>
    <property type="evidence" value="ECO:0007669"/>
    <property type="project" value="InterPro"/>
</dbReference>
<feature type="region of interest" description="Disordered" evidence="1">
    <location>
        <begin position="18"/>
        <end position="40"/>
    </location>
</feature>